<dbReference type="RefSeq" id="WP_125711998.1">
    <property type="nucleotide sequence ID" value="NZ_JBHTOP010000026.1"/>
</dbReference>
<dbReference type="Proteomes" id="UP001597267">
    <property type="component" value="Unassembled WGS sequence"/>
</dbReference>
<organism evidence="1 2">
    <name type="scientific">Agrilactobacillus yilanensis</name>
    <dbReference type="NCBI Taxonomy" id="2485997"/>
    <lineage>
        <taxon>Bacteria</taxon>
        <taxon>Bacillati</taxon>
        <taxon>Bacillota</taxon>
        <taxon>Bacilli</taxon>
        <taxon>Lactobacillales</taxon>
        <taxon>Lactobacillaceae</taxon>
        <taxon>Agrilactobacillus</taxon>
    </lineage>
</organism>
<evidence type="ECO:0008006" key="3">
    <source>
        <dbReference type="Google" id="ProtNLM"/>
    </source>
</evidence>
<proteinExistence type="predicted"/>
<dbReference type="SUPFAM" id="SSF48452">
    <property type="entry name" value="TPR-like"/>
    <property type="match status" value="1"/>
</dbReference>
<keyword evidence="2" id="KW-1185">Reference proteome</keyword>
<accession>A0ABW4J9Z8</accession>
<name>A0ABW4J9Z8_9LACO</name>
<dbReference type="Gene3D" id="1.25.40.10">
    <property type="entry name" value="Tetratricopeptide repeat domain"/>
    <property type="match status" value="1"/>
</dbReference>
<dbReference type="InterPro" id="IPR011990">
    <property type="entry name" value="TPR-like_helical_dom_sf"/>
</dbReference>
<comment type="caution">
    <text evidence="1">The sequence shown here is derived from an EMBL/GenBank/DDBJ whole genome shotgun (WGS) entry which is preliminary data.</text>
</comment>
<gene>
    <name evidence="1" type="ORF">ACFQ5M_10440</name>
</gene>
<evidence type="ECO:0000313" key="1">
    <source>
        <dbReference type="EMBL" id="MFD1672519.1"/>
    </source>
</evidence>
<reference evidence="2" key="1">
    <citation type="journal article" date="2019" name="Int. J. Syst. Evol. Microbiol.">
        <title>The Global Catalogue of Microorganisms (GCM) 10K type strain sequencing project: providing services to taxonomists for standard genome sequencing and annotation.</title>
        <authorList>
            <consortium name="The Broad Institute Genomics Platform"/>
            <consortium name="The Broad Institute Genome Sequencing Center for Infectious Disease"/>
            <person name="Wu L."/>
            <person name="Ma J."/>
        </authorList>
    </citation>
    <scope>NUCLEOTIDE SEQUENCE [LARGE SCALE GENOMIC DNA]</scope>
    <source>
        <strain evidence="2">CCM 8896</strain>
    </source>
</reference>
<dbReference type="EMBL" id="JBHTOP010000026">
    <property type="protein sequence ID" value="MFD1672519.1"/>
    <property type="molecule type" value="Genomic_DNA"/>
</dbReference>
<protein>
    <recommendedName>
        <fullName evidence="3">Tetratricopeptide repeat protein</fullName>
    </recommendedName>
</protein>
<sequence length="131" mass="15138">MRSIIPVIPTADLYIDRAQASLERYDYGRASNQLKIALTLNVELSQRVYIVSQLAFIYEAMGQYQQAVEILKTLSTHTYQVCPELAYFMASAYAFLEDTYHSQKYLQQYLASGDRDYYDEALALQQQLAIR</sequence>
<evidence type="ECO:0000313" key="2">
    <source>
        <dbReference type="Proteomes" id="UP001597267"/>
    </source>
</evidence>